<dbReference type="AlphaFoldDB" id="A0A4R2I0R2"/>
<proteinExistence type="predicted"/>
<reference evidence="1 2" key="1">
    <citation type="journal article" date="2015" name="Stand. Genomic Sci.">
        <title>Genomic Encyclopedia of Bacterial and Archaeal Type Strains, Phase III: the genomes of soil and plant-associated and newly described type strains.</title>
        <authorList>
            <person name="Whitman W.B."/>
            <person name="Woyke T."/>
            <person name="Klenk H.P."/>
            <person name="Zhou Y."/>
            <person name="Lilburn T.G."/>
            <person name="Beck B.J."/>
            <person name="De Vos P."/>
            <person name="Vandamme P."/>
            <person name="Eisen J.A."/>
            <person name="Garrity G."/>
            <person name="Hugenholtz P."/>
            <person name="Kyrpides N.C."/>
        </authorList>
    </citation>
    <scope>NUCLEOTIDE SEQUENCE [LARGE SCALE GENOMIC DNA]</scope>
    <source>
        <strain evidence="1 2">VKM Ac-2541</strain>
    </source>
</reference>
<dbReference type="Proteomes" id="UP000295573">
    <property type="component" value="Unassembled WGS sequence"/>
</dbReference>
<keyword evidence="2" id="KW-1185">Reference proteome</keyword>
<sequence>MSDLGSRFVESRGEPIELDGRLVHMSHVMSPLPAGVLKIRMRTTGDLEQGVGVSADGGWLMVNGERSKRFALWTATAPDCVEIDVKPLRGREGLSVRIWNIWKHERWASPMAWISNAGLLVEPSGDAAVTLHASAGPGEPTFEDLTIDVTYEQA</sequence>
<protein>
    <submittedName>
        <fullName evidence="1">Uncharacterized protein</fullName>
    </submittedName>
</protein>
<organism evidence="1 2">
    <name type="scientific">Kribbella antiqua</name>
    <dbReference type="NCBI Taxonomy" id="2512217"/>
    <lineage>
        <taxon>Bacteria</taxon>
        <taxon>Bacillati</taxon>
        <taxon>Actinomycetota</taxon>
        <taxon>Actinomycetes</taxon>
        <taxon>Propionibacteriales</taxon>
        <taxon>Kribbellaceae</taxon>
        <taxon>Kribbella</taxon>
    </lineage>
</organism>
<accession>A0A4R2I0R2</accession>
<comment type="caution">
    <text evidence="1">The sequence shown here is derived from an EMBL/GenBank/DDBJ whole genome shotgun (WGS) entry which is preliminary data.</text>
</comment>
<dbReference type="EMBL" id="SLWR01000024">
    <property type="protein sequence ID" value="TCO37327.1"/>
    <property type="molecule type" value="Genomic_DNA"/>
</dbReference>
<dbReference type="OrthoDB" id="2850580at2"/>
<dbReference type="RefSeq" id="WP_132157810.1">
    <property type="nucleotide sequence ID" value="NZ_SLWR01000024.1"/>
</dbReference>
<gene>
    <name evidence="1" type="ORF">EV646_1245</name>
</gene>
<evidence type="ECO:0000313" key="2">
    <source>
        <dbReference type="Proteomes" id="UP000295573"/>
    </source>
</evidence>
<name>A0A4R2I0R2_9ACTN</name>
<evidence type="ECO:0000313" key="1">
    <source>
        <dbReference type="EMBL" id="TCO37327.1"/>
    </source>
</evidence>